<proteinExistence type="predicted"/>
<dbReference type="EMBL" id="ML209337">
    <property type="protein sequence ID" value="TFK58479.1"/>
    <property type="molecule type" value="Genomic_DNA"/>
</dbReference>
<accession>A0ACD2ZYG2</accession>
<dbReference type="Proteomes" id="UP000308600">
    <property type="component" value="Unassembled WGS sequence"/>
</dbReference>
<evidence type="ECO:0000313" key="2">
    <source>
        <dbReference type="Proteomes" id="UP000308600"/>
    </source>
</evidence>
<feature type="non-terminal residue" evidence="1">
    <location>
        <position position="451"/>
    </location>
</feature>
<reference evidence="1 2" key="1">
    <citation type="journal article" date="2019" name="Nat. Ecol. Evol.">
        <title>Megaphylogeny resolves global patterns of mushroom evolution.</title>
        <authorList>
            <person name="Varga T."/>
            <person name="Krizsan K."/>
            <person name="Foldi C."/>
            <person name="Dima B."/>
            <person name="Sanchez-Garcia M."/>
            <person name="Sanchez-Ramirez S."/>
            <person name="Szollosi G.J."/>
            <person name="Szarkandi J.G."/>
            <person name="Papp V."/>
            <person name="Albert L."/>
            <person name="Andreopoulos W."/>
            <person name="Angelini C."/>
            <person name="Antonin V."/>
            <person name="Barry K.W."/>
            <person name="Bougher N.L."/>
            <person name="Buchanan P."/>
            <person name="Buyck B."/>
            <person name="Bense V."/>
            <person name="Catcheside P."/>
            <person name="Chovatia M."/>
            <person name="Cooper J."/>
            <person name="Damon W."/>
            <person name="Desjardin D."/>
            <person name="Finy P."/>
            <person name="Geml J."/>
            <person name="Haridas S."/>
            <person name="Hughes K."/>
            <person name="Justo A."/>
            <person name="Karasinski D."/>
            <person name="Kautmanova I."/>
            <person name="Kiss B."/>
            <person name="Kocsube S."/>
            <person name="Kotiranta H."/>
            <person name="LaButti K.M."/>
            <person name="Lechner B.E."/>
            <person name="Liimatainen K."/>
            <person name="Lipzen A."/>
            <person name="Lukacs Z."/>
            <person name="Mihaltcheva S."/>
            <person name="Morgado L.N."/>
            <person name="Niskanen T."/>
            <person name="Noordeloos M.E."/>
            <person name="Ohm R.A."/>
            <person name="Ortiz-Santana B."/>
            <person name="Ovrebo C."/>
            <person name="Racz N."/>
            <person name="Riley R."/>
            <person name="Savchenko A."/>
            <person name="Shiryaev A."/>
            <person name="Soop K."/>
            <person name="Spirin V."/>
            <person name="Szebenyi C."/>
            <person name="Tomsovsky M."/>
            <person name="Tulloss R.E."/>
            <person name="Uehling J."/>
            <person name="Grigoriev I.V."/>
            <person name="Vagvolgyi C."/>
            <person name="Papp T."/>
            <person name="Martin F.M."/>
            <person name="Miettinen O."/>
            <person name="Hibbett D.S."/>
            <person name="Nagy L.G."/>
        </authorList>
    </citation>
    <scope>NUCLEOTIDE SEQUENCE [LARGE SCALE GENOMIC DNA]</scope>
    <source>
        <strain evidence="1 2">NL-1719</strain>
    </source>
</reference>
<keyword evidence="2" id="KW-1185">Reference proteome</keyword>
<sequence>MFTVPKPALYQVPIATKTECFSYALRLVSIRSEMHEVVFFRKNGDRTNKVDLPYKVPPHVKADIELGEFYESTECLEFGWLKDGYGHFPFVPKGDIFKGQILGRLAYSRYTLPIENSPYGFSLAKDVMESWQRLELALSWVFSVASGTTGYPLSFNPRLPVSQGYARAHKKKNTAQNCAMNSIYAFRELVGACLLAMAQCENWDDRLLGRSKEFSPEWVAELRRELAGAEVVGAIVDINETDWWRKIYVMQQRSSLWVMAGERKMNEKWKLITRVNPVVMSSPVVDGMQDFWAKGWNHLKEHQHLIPDGRADEHWAVDGSYDESTGWTFRLHPEIESKLQVDEEPLPEPEQPLPPPTPSAISKQLPGEDWEAFFKRRAEEDEIVIAEETPEEKRSRELAEKRAVKPANTSKAAKVFEWDVVRGHWLRKLVEPKDVGKVWNEYEPTQRRYNA</sequence>
<protein>
    <submittedName>
        <fullName evidence="1">Uncharacterized protein</fullName>
    </submittedName>
</protein>
<gene>
    <name evidence="1" type="ORF">BDN72DRAFT_906690</name>
</gene>
<name>A0ACD2ZYG2_9AGAR</name>
<evidence type="ECO:0000313" key="1">
    <source>
        <dbReference type="EMBL" id="TFK58479.1"/>
    </source>
</evidence>
<organism evidence="1 2">
    <name type="scientific">Pluteus cervinus</name>
    <dbReference type="NCBI Taxonomy" id="181527"/>
    <lineage>
        <taxon>Eukaryota</taxon>
        <taxon>Fungi</taxon>
        <taxon>Dikarya</taxon>
        <taxon>Basidiomycota</taxon>
        <taxon>Agaricomycotina</taxon>
        <taxon>Agaricomycetes</taxon>
        <taxon>Agaricomycetidae</taxon>
        <taxon>Agaricales</taxon>
        <taxon>Pluteineae</taxon>
        <taxon>Pluteaceae</taxon>
        <taxon>Pluteus</taxon>
    </lineage>
</organism>